<evidence type="ECO:0000256" key="1">
    <source>
        <dbReference type="ARBA" id="ARBA00008690"/>
    </source>
</evidence>
<dbReference type="PANTHER" id="PTHR33155">
    <property type="entry name" value="FANTASTIC FOUR-LIKE PROTEIN (DUF3049)"/>
    <property type="match status" value="1"/>
</dbReference>
<dbReference type="EMBL" id="DF973245">
    <property type="protein sequence ID" value="GAU22329.1"/>
    <property type="molecule type" value="Genomic_DNA"/>
</dbReference>
<feature type="domain" description="FAF" evidence="3">
    <location>
        <begin position="133"/>
        <end position="191"/>
    </location>
</feature>
<name>A0A2Z6MTU2_TRISU</name>
<feature type="compositionally biased region" description="Low complexity" evidence="2">
    <location>
        <begin position="97"/>
        <end position="109"/>
    </location>
</feature>
<feature type="compositionally biased region" description="Basic and acidic residues" evidence="2">
    <location>
        <begin position="31"/>
        <end position="42"/>
    </location>
</feature>
<dbReference type="Proteomes" id="UP000242715">
    <property type="component" value="Unassembled WGS sequence"/>
</dbReference>
<evidence type="ECO:0000259" key="3">
    <source>
        <dbReference type="Pfam" id="PF11250"/>
    </source>
</evidence>
<feature type="compositionally biased region" description="Basic residues" evidence="2">
    <location>
        <begin position="122"/>
        <end position="131"/>
    </location>
</feature>
<keyword evidence="5" id="KW-1185">Reference proteome</keyword>
<sequence length="359" mass="40866">MVMQKQGIVTIFGSESNINGSQNGLSLSPIKKHDSSKDKVTSEIDTWSSILNQKNKDEALQLKTPPYIHPLVKKSKNCLSEKSLNICTESLGSETGSNDFSSSYTSSEDNSSDDVDDEKSNKKVNKVKKSRYFPPPLPSLTSQSQHSESQPLQMRPHRDNGRLFLFLQVVSVPSHNNFLAKRQNGHLILTFANNVDDDDDDDDDDVDEEEEFEGDENVMEKTKMCGLELVVNKEIELVDKSSKWSKTKKFNKFKEPNFKDVKVVQHGGSLPRSLPLINGYEYYWRNKASIDVVDQQNGISNKVIVSRNMNIYQASNDTLQQLFVLREKNGDYLFHNLKCYKDSKTRRSFLFWDPCCIAA</sequence>
<dbReference type="PANTHER" id="PTHR33155:SF3">
    <property type="entry name" value="PROTEIN FAF-LIKE, CHLOROPLASTIC"/>
    <property type="match status" value="1"/>
</dbReference>
<proteinExistence type="inferred from homology"/>
<dbReference type="InterPro" id="IPR046431">
    <property type="entry name" value="FAF_dom"/>
</dbReference>
<dbReference type="OrthoDB" id="1303570at2759"/>
<feature type="region of interest" description="Disordered" evidence="2">
    <location>
        <begin position="22"/>
        <end position="43"/>
    </location>
</feature>
<organism evidence="4 5">
    <name type="scientific">Trifolium subterraneum</name>
    <name type="common">Subterranean clover</name>
    <dbReference type="NCBI Taxonomy" id="3900"/>
    <lineage>
        <taxon>Eukaryota</taxon>
        <taxon>Viridiplantae</taxon>
        <taxon>Streptophyta</taxon>
        <taxon>Embryophyta</taxon>
        <taxon>Tracheophyta</taxon>
        <taxon>Spermatophyta</taxon>
        <taxon>Magnoliopsida</taxon>
        <taxon>eudicotyledons</taxon>
        <taxon>Gunneridae</taxon>
        <taxon>Pentapetalae</taxon>
        <taxon>rosids</taxon>
        <taxon>fabids</taxon>
        <taxon>Fabales</taxon>
        <taxon>Fabaceae</taxon>
        <taxon>Papilionoideae</taxon>
        <taxon>50 kb inversion clade</taxon>
        <taxon>NPAAA clade</taxon>
        <taxon>Hologalegina</taxon>
        <taxon>IRL clade</taxon>
        <taxon>Trifolieae</taxon>
        <taxon>Trifolium</taxon>
    </lineage>
</organism>
<comment type="similarity">
    <text evidence="1">Belongs to the fantastic four family.</text>
</comment>
<dbReference type="AlphaFoldDB" id="A0A2Z6MTU2"/>
<feature type="region of interest" description="Disordered" evidence="2">
    <location>
        <begin position="93"/>
        <end position="156"/>
    </location>
</feature>
<feature type="region of interest" description="Disordered" evidence="2">
    <location>
        <begin position="195"/>
        <end position="217"/>
    </location>
</feature>
<evidence type="ECO:0000313" key="5">
    <source>
        <dbReference type="Proteomes" id="UP000242715"/>
    </source>
</evidence>
<evidence type="ECO:0000313" key="4">
    <source>
        <dbReference type="EMBL" id="GAU22329.1"/>
    </source>
</evidence>
<accession>A0A2Z6MTU2</accession>
<dbReference type="InterPro" id="IPR021410">
    <property type="entry name" value="FAF"/>
</dbReference>
<evidence type="ECO:0000256" key="2">
    <source>
        <dbReference type="SAM" id="MobiDB-lite"/>
    </source>
</evidence>
<gene>
    <name evidence="4" type="ORF">TSUD_106570</name>
</gene>
<reference evidence="5" key="1">
    <citation type="journal article" date="2017" name="Front. Plant Sci.">
        <title>Climate Clever Clovers: New Paradigm to Reduce the Environmental Footprint of Ruminants by Breeding Low Methanogenic Forages Utilizing Haplotype Variation.</title>
        <authorList>
            <person name="Kaur P."/>
            <person name="Appels R."/>
            <person name="Bayer P.E."/>
            <person name="Keeble-Gagnere G."/>
            <person name="Wang J."/>
            <person name="Hirakawa H."/>
            <person name="Shirasawa K."/>
            <person name="Vercoe P."/>
            <person name="Stefanova K."/>
            <person name="Durmic Z."/>
            <person name="Nichols P."/>
            <person name="Revell C."/>
            <person name="Isobe S.N."/>
            <person name="Edwards D."/>
            <person name="Erskine W."/>
        </authorList>
    </citation>
    <scope>NUCLEOTIDE SEQUENCE [LARGE SCALE GENOMIC DNA]</scope>
    <source>
        <strain evidence="5">cv. Daliak</strain>
    </source>
</reference>
<dbReference type="Pfam" id="PF11250">
    <property type="entry name" value="FAF"/>
    <property type="match status" value="1"/>
</dbReference>
<protein>
    <recommendedName>
        <fullName evidence="3">FAF domain-containing protein</fullName>
    </recommendedName>
</protein>